<evidence type="ECO:0000313" key="3">
    <source>
        <dbReference type="Proteomes" id="UP000886595"/>
    </source>
</evidence>
<protein>
    <submittedName>
        <fullName evidence="2">Uncharacterized protein</fullName>
    </submittedName>
</protein>
<feature type="compositionally biased region" description="Gly residues" evidence="1">
    <location>
        <begin position="65"/>
        <end position="74"/>
    </location>
</feature>
<dbReference type="EMBL" id="JAAMPC010000004">
    <property type="protein sequence ID" value="KAG2317288.1"/>
    <property type="molecule type" value="Genomic_DNA"/>
</dbReference>
<feature type="region of interest" description="Disordered" evidence="1">
    <location>
        <begin position="29"/>
        <end position="74"/>
    </location>
</feature>
<organism evidence="2 3">
    <name type="scientific">Brassica carinata</name>
    <name type="common">Ethiopian mustard</name>
    <name type="synonym">Abyssinian cabbage</name>
    <dbReference type="NCBI Taxonomy" id="52824"/>
    <lineage>
        <taxon>Eukaryota</taxon>
        <taxon>Viridiplantae</taxon>
        <taxon>Streptophyta</taxon>
        <taxon>Embryophyta</taxon>
        <taxon>Tracheophyta</taxon>
        <taxon>Spermatophyta</taxon>
        <taxon>Magnoliopsida</taxon>
        <taxon>eudicotyledons</taxon>
        <taxon>Gunneridae</taxon>
        <taxon>Pentapetalae</taxon>
        <taxon>rosids</taxon>
        <taxon>malvids</taxon>
        <taxon>Brassicales</taxon>
        <taxon>Brassicaceae</taxon>
        <taxon>Brassiceae</taxon>
        <taxon>Brassica</taxon>
    </lineage>
</organism>
<comment type="caution">
    <text evidence="2">The sequence shown here is derived from an EMBL/GenBank/DDBJ whole genome shotgun (WGS) entry which is preliminary data.</text>
</comment>
<gene>
    <name evidence="2" type="ORF">Bca52824_020410</name>
</gene>
<reference evidence="2 3" key="1">
    <citation type="submission" date="2020-02" db="EMBL/GenBank/DDBJ databases">
        <authorList>
            <person name="Ma Q."/>
            <person name="Huang Y."/>
            <person name="Song X."/>
            <person name="Pei D."/>
        </authorList>
    </citation>
    <scope>NUCLEOTIDE SEQUENCE [LARGE SCALE GENOMIC DNA]</scope>
    <source>
        <strain evidence="2">Sxm20200214</strain>
        <tissue evidence="2">Leaf</tissue>
    </source>
</reference>
<feature type="compositionally biased region" description="Low complexity" evidence="1">
    <location>
        <begin position="52"/>
        <end position="63"/>
    </location>
</feature>
<proteinExistence type="predicted"/>
<keyword evidence="3" id="KW-1185">Reference proteome</keyword>
<dbReference type="AlphaFoldDB" id="A0A8X8B0K4"/>
<feature type="compositionally biased region" description="Basic and acidic residues" evidence="1">
    <location>
        <begin position="37"/>
        <end position="49"/>
    </location>
</feature>
<name>A0A8X8B0K4_BRACI</name>
<sequence>MLIILLASSNKEYKPESLSQEKRLLRMVFPTTTHVDNPSKEEGRDDGFRGDPSNSSPSNLPPSKGFGGGFETDG</sequence>
<evidence type="ECO:0000313" key="2">
    <source>
        <dbReference type="EMBL" id="KAG2317288.1"/>
    </source>
</evidence>
<dbReference type="Proteomes" id="UP000886595">
    <property type="component" value="Unassembled WGS sequence"/>
</dbReference>
<accession>A0A8X8B0K4</accession>
<evidence type="ECO:0000256" key="1">
    <source>
        <dbReference type="SAM" id="MobiDB-lite"/>
    </source>
</evidence>